<dbReference type="GO" id="GO:0070336">
    <property type="term" value="F:flap-structured DNA binding"/>
    <property type="evidence" value="ECO:0007669"/>
    <property type="project" value="TreeGrafter"/>
</dbReference>
<accession>A0A1Y6LYN8</accession>
<proteinExistence type="predicted"/>
<name>A0A1Y6LYN8_ZYMTR</name>
<dbReference type="GO" id="GO:0004520">
    <property type="term" value="F:DNA endonuclease activity"/>
    <property type="evidence" value="ECO:0007669"/>
    <property type="project" value="TreeGrafter"/>
</dbReference>
<dbReference type="GO" id="GO:0005739">
    <property type="term" value="C:mitochondrion"/>
    <property type="evidence" value="ECO:0007669"/>
    <property type="project" value="TreeGrafter"/>
</dbReference>
<evidence type="ECO:0000256" key="1">
    <source>
        <dbReference type="SAM" id="MobiDB-lite"/>
    </source>
</evidence>
<gene>
    <name evidence="3" type="ORF">ZT1A5_G10911</name>
</gene>
<evidence type="ECO:0000313" key="4">
    <source>
        <dbReference type="Proteomes" id="UP000215453"/>
    </source>
</evidence>
<dbReference type="InterPro" id="IPR012337">
    <property type="entry name" value="RNaseH-like_sf"/>
</dbReference>
<feature type="region of interest" description="Disordered" evidence="1">
    <location>
        <begin position="106"/>
        <end position="133"/>
    </location>
</feature>
<dbReference type="InterPro" id="IPR036397">
    <property type="entry name" value="RNaseH_sf"/>
</dbReference>
<feature type="domain" description="Mitochondrial resolvase Ydc2 catalytic" evidence="2">
    <location>
        <begin position="60"/>
        <end position="333"/>
    </location>
</feature>
<dbReference type="CDD" id="cd16963">
    <property type="entry name" value="CCE1"/>
    <property type="match status" value="1"/>
</dbReference>
<dbReference type="Proteomes" id="UP000215453">
    <property type="component" value="Chromosome 12"/>
</dbReference>
<sequence length="353" mass="38847">MTAATTAAVRMASLKAWQLGYWAFLTGTASAGTKAELAAVLTSRMNEHARKKKSSKPTRIVSVDMGIRNLAFCALESRPSIPSASGKGERMRPMTVTTWKRMDLLDINDNGPAPSNIEQEEPTKSKKFKKSKKSTIAKDAFTPSSLSRTAYIVTRELLSLQPTTLLIERQRFRSGGAAAIQEWTVRVNMLESMLWACLETLRAQDLAGEFPEVHAVNPARVAKFWDEGSRGYALRPPVDLFSPTAVNPGAGAVEKEAKGRRGGVDKKAKVALVKAWVRGESEDVQLRFEGQAEEIAEAFRVEKGGKGVAGGKLDDLADCLLQGVAWGRWEENWEVLRRLWREEVKEGNTKKGG</sequence>
<evidence type="ECO:0000259" key="2">
    <source>
        <dbReference type="Pfam" id="PF09159"/>
    </source>
</evidence>
<dbReference type="Gene3D" id="3.30.420.10">
    <property type="entry name" value="Ribonuclease H-like superfamily/Ribonuclease H"/>
    <property type="match status" value="1"/>
</dbReference>
<dbReference type="AlphaFoldDB" id="A0A1Y6LYN8"/>
<dbReference type="InterPro" id="IPR015242">
    <property type="entry name" value="Ydc2_cat"/>
</dbReference>
<dbReference type="GO" id="GO:0000403">
    <property type="term" value="F:Y-form DNA binding"/>
    <property type="evidence" value="ECO:0007669"/>
    <property type="project" value="TreeGrafter"/>
</dbReference>
<dbReference type="InterPro" id="IPR039197">
    <property type="entry name" value="Mrs1/Cce1"/>
</dbReference>
<dbReference type="Pfam" id="PF09159">
    <property type="entry name" value="Ydc2-catalyt"/>
    <property type="match status" value="1"/>
</dbReference>
<dbReference type="EMBL" id="LT882687">
    <property type="protein sequence ID" value="SMY29462.1"/>
    <property type="molecule type" value="Genomic_DNA"/>
</dbReference>
<dbReference type="PANTHER" id="PTHR28072:SF1">
    <property type="entry name" value="CRUCIFORM CUTTING ENDONUCLEASE 1, MITOCHONDRIAL-RELATED"/>
    <property type="match status" value="1"/>
</dbReference>
<dbReference type="GO" id="GO:0000402">
    <property type="term" value="F:crossed form four-way junction DNA binding"/>
    <property type="evidence" value="ECO:0007669"/>
    <property type="project" value="TreeGrafter"/>
</dbReference>
<organism evidence="3 4">
    <name type="scientific">Zymoseptoria tritici ST99CH_1A5</name>
    <dbReference type="NCBI Taxonomy" id="1276529"/>
    <lineage>
        <taxon>Eukaryota</taxon>
        <taxon>Fungi</taxon>
        <taxon>Dikarya</taxon>
        <taxon>Ascomycota</taxon>
        <taxon>Pezizomycotina</taxon>
        <taxon>Dothideomycetes</taxon>
        <taxon>Dothideomycetidae</taxon>
        <taxon>Mycosphaerellales</taxon>
        <taxon>Mycosphaerellaceae</taxon>
        <taxon>Zymoseptoria</taxon>
    </lineage>
</organism>
<dbReference type="PANTHER" id="PTHR28072">
    <property type="entry name" value="CRUCIFORM CUTTING ENDONUCLEASE 1, MITOCHONDRIAL-RELATED"/>
    <property type="match status" value="1"/>
</dbReference>
<protein>
    <recommendedName>
        <fullName evidence="2">Mitochondrial resolvase Ydc2 catalytic domain-containing protein</fullName>
    </recommendedName>
</protein>
<dbReference type="SUPFAM" id="SSF53098">
    <property type="entry name" value="Ribonuclease H-like"/>
    <property type="match status" value="1"/>
</dbReference>
<reference evidence="3 4" key="1">
    <citation type="submission" date="2016-10" db="EMBL/GenBank/DDBJ databases">
        <authorList>
            <person name="Varghese N."/>
        </authorList>
    </citation>
    <scope>NUCLEOTIDE SEQUENCE [LARGE SCALE GENOMIC DNA]</scope>
</reference>
<evidence type="ECO:0000313" key="3">
    <source>
        <dbReference type="EMBL" id="SMY29462.1"/>
    </source>
</evidence>